<dbReference type="Proteomes" id="UP000076079">
    <property type="component" value="Chromosome"/>
</dbReference>
<dbReference type="EMBL" id="CP015136">
    <property type="protein sequence ID" value="AMY10728.1"/>
    <property type="molecule type" value="Genomic_DNA"/>
</dbReference>
<dbReference type="OrthoDB" id="3828539at2"/>
<gene>
    <name evidence="1" type="ORF">LuPra_03967</name>
</gene>
<accession>A0A143PRH1</accession>
<name>A0A143PRH1_LUTPR</name>
<dbReference type="KEGG" id="abac:LuPra_03967"/>
<reference evidence="1 2" key="1">
    <citation type="journal article" date="2016" name="Genome Announc.">
        <title>First Complete Genome Sequence of a Subdivision 6 Acidobacterium Strain.</title>
        <authorList>
            <person name="Huang S."/>
            <person name="Vieira S."/>
            <person name="Bunk B."/>
            <person name="Riedel T."/>
            <person name="Sproer C."/>
            <person name="Overmann J."/>
        </authorList>
    </citation>
    <scope>NUCLEOTIDE SEQUENCE [LARGE SCALE GENOMIC DNA]</scope>
    <source>
        <strain evidence="2">DSM 100886 HEG_-6_39</strain>
    </source>
</reference>
<proteinExistence type="predicted"/>
<evidence type="ECO:0000313" key="2">
    <source>
        <dbReference type="Proteomes" id="UP000076079"/>
    </source>
</evidence>
<dbReference type="AlphaFoldDB" id="A0A143PRH1"/>
<protein>
    <submittedName>
        <fullName evidence="1">Uncharacterized protein</fullName>
    </submittedName>
</protein>
<dbReference type="STRING" id="1855912.LuPra_03967"/>
<keyword evidence="2" id="KW-1185">Reference proteome</keyword>
<sequence length="74" mass="8260">MNANGSFIGLQAPCGQIVDGENYEDHDDEVVVTRETFYACGCRSIQHEYHDGAVSRRIVRHDGHVLIDELLSAE</sequence>
<dbReference type="RefSeq" id="WP_110172339.1">
    <property type="nucleotide sequence ID" value="NZ_CP015136.1"/>
</dbReference>
<organism evidence="1 2">
    <name type="scientific">Luteitalea pratensis</name>
    <dbReference type="NCBI Taxonomy" id="1855912"/>
    <lineage>
        <taxon>Bacteria</taxon>
        <taxon>Pseudomonadati</taxon>
        <taxon>Acidobacteriota</taxon>
        <taxon>Vicinamibacteria</taxon>
        <taxon>Vicinamibacterales</taxon>
        <taxon>Vicinamibacteraceae</taxon>
        <taxon>Luteitalea</taxon>
    </lineage>
</organism>
<reference evidence="2" key="2">
    <citation type="submission" date="2016-04" db="EMBL/GenBank/DDBJ databases">
        <title>First Complete Genome Sequence of a Subdivision 6 Acidobacterium.</title>
        <authorList>
            <person name="Huang S."/>
            <person name="Vieira S."/>
            <person name="Bunk B."/>
            <person name="Riedel T."/>
            <person name="Sproeer C."/>
            <person name="Overmann J."/>
        </authorList>
    </citation>
    <scope>NUCLEOTIDE SEQUENCE [LARGE SCALE GENOMIC DNA]</scope>
    <source>
        <strain evidence="2">DSM 100886 HEG_-6_39</strain>
    </source>
</reference>
<evidence type="ECO:0000313" key="1">
    <source>
        <dbReference type="EMBL" id="AMY10728.1"/>
    </source>
</evidence>